<keyword evidence="2" id="KW-0808">Transferase</keyword>
<evidence type="ECO:0000256" key="5">
    <source>
        <dbReference type="ARBA" id="ARBA00022771"/>
    </source>
</evidence>
<evidence type="ECO:0000313" key="11">
    <source>
        <dbReference type="Proteomes" id="UP000677054"/>
    </source>
</evidence>
<dbReference type="InterPro" id="IPR044066">
    <property type="entry name" value="TRIAD_supradom"/>
</dbReference>
<dbReference type="PANTHER" id="PTHR22770:SF47">
    <property type="entry name" value="E3 UBIQUITIN-PROTEIN LIGASE RNF216"/>
    <property type="match status" value="1"/>
</dbReference>
<evidence type="ECO:0000259" key="9">
    <source>
        <dbReference type="PROSITE" id="PS51873"/>
    </source>
</evidence>
<feature type="domain" description="RING-type" evidence="9">
    <location>
        <begin position="152"/>
        <end position="368"/>
    </location>
</feature>
<evidence type="ECO:0000256" key="4">
    <source>
        <dbReference type="ARBA" id="ARBA00022737"/>
    </source>
</evidence>
<feature type="compositionally biased region" description="Low complexity" evidence="8">
    <location>
        <begin position="448"/>
        <end position="484"/>
    </location>
</feature>
<dbReference type="InterPro" id="IPR013083">
    <property type="entry name" value="Znf_RING/FYVE/PHD"/>
</dbReference>
<keyword evidence="3" id="KW-0479">Metal-binding</keyword>
<evidence type="ECO:0000256" key="2">
    <source>
        <dbReference type="ARBA" id="ARBA00022679"/>
    </source>
</evidence>
<keyword evidence="4" id="KW-0677">Repeat</keyword>
<dbReference type="Proteomes" id="UP000677054">
    <property type="component" value="Unassembled WGS sequence"/>
</dbReference>
<comment type="pathway">
    <text evidence="1">Protein modification; protein ubiquitination.</text>
</comment>
<keyword evidence="7" id="KW-0862">Zinc</keyword>
<dbReference type="PANTHER" id="PTHR22770">
    <property type="entry name" value="UBIQUITIN CONJUGATING ENZYME 7 INTERACTING PROTEIN-RELATED"/>
    <property type="match status" value="1"/>
</dbReference>
<keyword evidence="11" id="KW-1185">Reference proteome</keyword>
<reference evidence="10" key="1">
    <citation type="submission" date="2020-11" db="EMBL/GenBank/DDBJ databases">
        <authorList>
            <person name="Tran Van P."/>
        </authorList>
    </citation>
    <scope>NUCLEOTIDE SEQUENCE</scope>
</reference>
<dbReference type="AlphaFoldDB" id="A0A7R9AAI6"/>
<dbReference type="GO" id="GO:0016740">
    <property type="term" value="F:transferase activity"/>
    <property type="evidence" value="ECO:0007669"/>
    <property type="project" value="UniProtKB-KW"/>
</dbReference>
<dbReference type="Pfam" id="PF26200">
    <property type="entry name" value="Rcat_RNF216"/>
    <property type="match status" value="1"/>
</dbReference>
<gene>
    <name evidence="10" type="ORF">DSTB1V02_LOCUS10337</name>
</gene>
<feature type="region of interest" description="Disordered" evidence="8">
    <location>
        <begin position="383"/>
        <end position="415"/>
    </location>
</feature>
<evidence type="ECO:0000256" key="1">
    <source>
        <dbReference type="ARBA" id="ARBA00004906"/>
    </source>
</evidence>
<dbReference type="InterPro" id="IPR051628">
    <property type="entry name" value="LUBAC_E3_Ligases"/>
</dbReference>
<dbReference type="OrthoDB" id="10009520at2759"/>
<dbReference type="Gene3D" id="3.30.40.10">
    <property type="entry name" value="Zinc/RING finger domain, C3HC4 (zinc finger)"/>
    <property type="match status" value="1"/>
</dbReference>
<keyword evidence="5" id="KW-0863">Zinc-finger</keyword>
<sequence length="593" mass="67018">MSCKGGDGGAAAAAAAAALAFSPATTPLQVPHKLTMEACEILQILPHIPLPTIQKVVTKFGHDADRIEKSVNFLLNEDMASSPEWRRKIAEKRHSPEQQKNWIARDSLEECENASKVKRATNEDLYFEEGNIEREKQLRCEEDFKEAENADSMLECPVCCEEKLIIKHMKPCVDGHLFCESCVQKYAEEVIGQGRVDFLCLDPSCNATFSYSILQQILRPSALSRVLRRKQAEEIQAANIQNLECCAFCDFATIMEDPKEKIFRCLNPECMKESCRLCKRPSHIPRRCEEIQQEEGAERARVYFENELSEAVIRTCSKCGTRFMKEEGCNKMTCSCGAKMCYLCKKPVEDYSHFADNDPSKCPLWTDSMSLHAKEVHVKAAEVKKKLQDENPNLELKNDPRKESPEMPEGRAQHEEAHLQALHNWVQQFCQMPQENMEQGPRPGHQTQQARQQPPGGHPPQQVRRQQPPGGHPPQQLRQLPHGGHPLQQVRQQPLRGHQPQQARLQAPGGHAALQARKQPPGGHAPLQARQLPPGGHLVKQMQCRPPGGHQSQQMRQPAPVGHPAQKPRQQPPGSHQAQQARHPVLNQPRWRY</sequence>
<dbReference type="Gene3D" id="1.20.120.1750">
    <property type="match status" value="1"/>
</dbReference>
<dbReference type="EMBL" id="LR902445">
    <property type="protein sequence ID" value="CAD7250565.1"/>
    <property type="molecule type" value="Genomic_DNA"/>
</dbReference>
<evidence type="ECO:0000256" key="8">
    <source>
        <dbReference type="SAM" id="MobiDB-lite"/>
    </source>
</evidence>
<feature type="region of interest" description="Disordered" evidence="8">
    <location>
        <begin position="435"/>
        <end position="593"/>
    </location>
</feature>
<dbReference type="InterPro" id="IPR047545">
    <property type="entry name" value="BRcat_RBR_RNF216"/>
</dbReference>
<evidence type="ECO:0000313" key="10">
    <source>
        <dbReference type="EMBL" id="CAD7250565.1"/>
    </source>
</evidence>
<feature type="compositionally biased region" description="Basic and acidic residues" evidence="8">
    <location>
        <begin position="396"/>
        <end position="415"/>
    </location>
</feature>
<accession>A0A7R9AAI6</accession>
<dbReference type="CDD" id="cd20339">
    <property type="entry name" value="BRcat_RBR_RNF216"/>
    <property type="match status" value="1"/>
</dbReference>
<protein>
    <recommendedName>
        <fullName evidence="9">RING-type domain-containing protein</fullName>
    </recommendedName>
</protein>
<dbReference type="CDD" id="cd20353">
    <property type="entry name" value="Rcat_RBR_RNF216"/>
    <property type="match status" value="1"/>
</dbReference>
<dbReference type="InterPro" id="IPR047546">
    <property type="entry name" value="Rcat_RBR_RNF216"/>
</dbReference>
<evidence type="ECO:0000256" key="6">
    <source>
        <dbReference type="ARBA" id="ARBA00022786"/>
    </source>
</evidence>
<dbReference type="EMBL" id="CAJPEV010002928">
    <property type="protein sequence ID" value="CAG0898458.1"/>
    <property type="molecule type" value="Genomic_DNA"/>
</dbReference>
<dbReference type="GO" id="GO:0008270">
    <property type="term" value="F:zinc ion binding"/>
    <property type="evidence" value="ECO:0007669"/>
    <property type="project" value="UniProtKB-KW"/>
</dbReference>
<dbReference type="SUPFAM" id="SSF57850">
    <property type="entry name" value="RING/U-box"/>
    <property type="match status" value="2"/>
</dbReference>
<keyword evidence="6" id="KW-0833">Ubl conjugation pathway</keyword>
<evidence type="ECO:0000256" key="7">
    <source>
        <dbReference type="ARBA" id="ARBA00022833"/>
    </source>
</evidence>
<proteinExistence type="predicted"/>
<feature type="compositionally biased region" description="Polar residues" evidence="8">
    <location>
        <begin position="568"/>
        <end position="580"/>
    </location>
</feature>
<name>A0A7R9AAI6_9CRUS</name>
<dbReference type="PROSITE" id="PS51873">
    <property type="entry name" value="TRIAD"/>
    <property type="match status" value="1"/>
</dbReference>
<evidence type="ECO:0000256" key="3">
    <source>
        <dbReference type="ARBA" id="ARBA00022723"/>
    </source>
</evidence>
<organism evidence="10">
    <name type="scientific">Darwinula stevensoni</name>
    <dbReference type="NCBI Taxonomy" id="69355"/>
    <lineage>
        <taxon>Eukaryota</taxon>
        <taxon>Metazoa</taxon>
        <taxon>Ecdysozoa</taxon>
        <taxon>Arthropoda</taxon>
        <taxon>Crustacea</taxon>
        <taxon>Oligostraca</taxon>
        <taxon>Ostracoda</taxon>
        <taxon>Podocopa</taxon>
        <taxon>Podocopida</taxon>
        <taxon>Darwinulocopina</taxon>
        <taxon>Darwinuloidea</taxon>
        <taxon>Darwinulidae</taxon>
        <taxon>Darwinula</taxon>
    </lineage>
</organism>